<dbReference type="EMBL" id="QGKY02000089">
    <property type="protein sequence ID" value="KAF2615442.1"/>
    <property type="molecule type" value="Genomic_DNA"/>
</dbReference>
<comment type="caution">
    <text evidence="2">The sequence shown here is derived from an EMBL/GenBank/DDBJ whole genome shotgun (WGS) entry which is preliminary data.</text>
</comment>
<name>A0A8S9M8U9_BRACR</name>
<dbReference type="Pfam" id="PF17921">
    <property type="entry name" value="Integrase_H2C2"/>
    <property type="match status" value="1"/>
</dbReference>
<sequence>MSITLFVLQWPATLEESQHEEVSAIEQGETWMTLLVRYLENDILPEDRNKSRKIKKKAARYSISWEKLYRRSFSGPYLRCVTPREAARILIELHEGDCGSHSSGRNLVLWARRAGYYWPTMTEYANKQAKHCDQCQRCWGHVPTRALVLPRLLVY</sequence>
<protein>
    <recommendedName>
        <fullName evidence="1">Integrase zinc-binding domain-containing protein</fullName>
    </recommendedName>
</protein>
<proteinExistence type="predicted"/>
<evidence type="ECO:0000259" key="1">
    <source>
        <dbReference type="Pfam" id="PF17921"/>
    </source>
</evidence>
<dbReference type="InterPro" id="IPR041588">
    <property type="entry name" value="Integrase_H2C2"/>
</dbReference>
<dbReference type="AlphaFoldDB" id="A0A8S9M8U9"/>
<dbReference type="PANTHER" id="PTHR48475:SF2">
    <property type="entry name" value="RIBONUCLEASE H"/>
    <property type="match status" value="1"/>
</dbReference>
<accession>A0A8S9M8U9</accession>
<reference evidence="2" key="1">
    <citation type="submission" date="2019-12" db="EMBL/GenBank/DDBJ databases">
        <title>Genome sequencing and annotation of Brassica cretica.</title>
        <authorList>
            <person name="Studholme D.J."/>
            <person name="Sarris P.F."/>
        </authorList>
    </citation>
    <scope>NUCLEOTIDE SEQUENCE</scope>
    <source>
        <strain evidence="2">PFS-102/07</strain>
        <tissue evidence="2">Leaf</tissue>
    </source>
</reference>
<dbReference type="Gene3D" id="1.10.340.70">
    <property type="match status" value="1"/>
</dbReference>
<organism evidence="2">
    <name type="scientific">Brassica cretica</name>
    <name type="common">Mustard</name>
    <dbReference type="NCBI Taxonomy" id="69181"/>
    <lineage>
        <taxon>Eukaryota</taxon>
        <taxon>Viridiplantae</taxon>
        <taxon>Streptophyta</taxon>
        <taxon>Embryophyta</taxon>
        <taxon>Tracheophyta</taxon>
        <taxon>Spermatophyta</taxon>
        <taxon>Magnoliopsida</taxon>
        <taxon>eudicotyledons</taxon>
        <taxon>Gunneridae</taxon>
        <taxon>Pentapetalae</taxon>
        <taxon>rosids</taxon>
        <taxon>malvids</taxon>
        <taxon>Brassicales</taxon>
        <taxon>Brassicaceae</taxon>
        <taxon>Brassiceae</taxon>
        <taxon>Brassica</taxon>
    </lineage>
</organism>
<dbReference type="PANTHER" id="PTHR48475">
    <property type="entry name" value="RIBONUCLEASE H"/>
    <property type="match status" value="1"/>
</dbReference>
<feature type="domain" description="Integrase zinc-binding" evidence="1">
    <location>
        <begin position="83"/>
        <end position="137"/>
    </location>
</feature>
<gene>
    <name evidence="2" type="ORF">F2Q70_00012266</name>
</gene>
<evidence type="ECO:0000313" key="2">
    <source>
        <dbReference type="EMBL" id="KAF2615442.1"/>
    </source>
</evidence>